<gene>
    <name evidence="1" type="ORF">GCM10009560_30230</name>
</gene>
<dbReference type="InterPro" id="IPR017853">
    <property type="entry name" value="GH"/>
</dbReference>
<accession>A0ABN1PH13</accession>
<dbReference type="Gene3D" id="3.20.20.80">
    <property type="entry name" value="Glycosidases"/>
    <property type="match status" value="1"/>
</dbReference>
<evidence type="ECO:0000313" key="2">
    <source>
        <dbReference type="Proteomes" id="UP001501578"/>
    </source>
</evidence>
<dbReference type="EMBL" id="BAAAHQ010000013">
    <property type="protein sequence ID" value="GAA0927585.1"/>
    <property type="molecule type" value="Genomic_DNA"/>
</dbReference>
<keyword evidence="2" id="KW-1185">Reference proteome</keyword>
<reference evidence="1 2" key="1">
    <citation type="journal article" date="2019" name="Int. J. Syst. Evol. Microbiol.">
        <title>The Global Catalogue of Microorganisms (GCM) 10K type strain sequencing project: providing services to taxonomists for standard genome sequencing and annotation.</title>
        <authorList>
            <consortium name="The Broad Institute Genomics Platform"/>
            <consortium name="The Broad Institute Genome Sequencing Center for Infectious Disease"/>
            <person name="Wu L."/>
            <person name="Ma J."/>
        </authorList>
    </citation>
    <scope>NUCLEOTIDE SEQUENCE [LARGE SCALE GENOMIC DNA]</scope>
    <source>
        <strain evidence="1 2">JCM 11136</strain>
    </source>
</reference>
<evidence type="ECO:0000313" key="1">
    <source>
        <dbReference type="EMBL" id="GAA0927585.1"/>
    </source>
</evidence>
<dbReference type="RefSeq" id="WP_343950470.1">
    <property type="nucleotide sequence ID" value="NZ_BAAAHQ010000013.1"/>
</dbReference>
<sequence>MGGADPLYVGERVPPLITAAPAERRETFFSWLSSHQKGNVMKKGINYDTGFLPGDAFSRKVFDAETVRREMRVIADELHCQAVRVSGDVPARLSVAAQAAAEAGLEVWFAPFPVDLSDQDLLALYADCAERAEAVRRDGAEVVLVTGCEYTTFGHGYISGDTYTERMSAMMADLSWLETVSTTADRFNAFLAEAVETARPLFGGRISYASGPWESVDWTPFDVVGVDAYRAAYNAGSFVEEMRGHFKHGKPVVVTEFGTCTWRGAAEQGGSAMLVPEGAVRDEGEQVRYFEELMDIFDKVGMDGAFWFSFAGFELPGEADMGSFGVVKMLDATGWERKEVFHAMAARYARG</sequence>
<comment type="caution">
    <text evidence="1">The sequence shown here is derived from an EMBL/GenBank/DDBJ whole genome shotgun (WGS) entry which is preliminary data.</text>
</comment>
<organism evidence="1 2">
    <name type="scientific">Nonomuraea longicatena</name>
    <dbReference type="NCBI Taxonomy" id="83682"/>
    <lineage>
        <taxon>Bacteria</taxon>
        <taxon>Bacillati</taxon>
        <taxon>Actinomycetota</taxon>
        <taxon>Actinomycetes</taxon>
        <taxon>Streptosporangiales</taxon>
        <taxon>Streptosporangiaceae</taxon>
        <taxon>Nonomuraea</taxon>
    </lineage>
</organism>
<protein>
    <submittedName>
        <fullName evidence="1">Uncharacterized protein</fullName>
    </submittedName>
</protein>
<dbReference type="SUPFAM" id="SSF51445">
    <property type="entry name" value="(Trans)glycosidases"/>
    <property type="match status" value="1"/>
</dbReference>
<name>A0ABN1PH13_9ACTN</name>
<proteinExistence type="predicted"/>
<dbReference type="Proteomes" id="UP001501578">
    <property type="component" value="Unassembled WGS sequence"/>
</dbReference>